<dbReference type="InterPro" id="IPR015422">
    <property type="entry name" value="PyrdxlP-dep_Trfase_small"/>
</dbReference>
<dbReference type="InterPro" id="IPR011166">
    <property type="entry name" value="Beta-eliminating_lyase"/>
</dbReference>
<dbReference type="InterPro" id="IPR015424">
    <property type="entry name" value="PyrdxlP-dep_Trfase"/>
</dbReference>
<feature type="domain" description="Aromatic amino acid beta-eliminating lyase/threonine aldolase" evidence="5">
    <location>
        <begin position="47"/>
        <end position="422"/>
    </location>
</feature>
<dbReference type="SUPFAM" id="SSF53383">
    <property type="entry name" value="PLP-dependent transferases"/>
    <property type="match status" value="1"/>
</dbReference>
<evidence type="ECO:0000259" key="5">
    <source>
        <dbReference type="Pfam" id="PF01212"/>
    </source>
</evidence>
<dbReference type="NCBIfam" id="NF009709">
    <property type="entry name" value="PRK13238.1"/>
    <property type="match status" value="1"/>
</dbReference>
<protein>
    <submittedName>
        <fullName evidence="6">Tryptophanase</fullName>
    </submittedName>
</protein>
<dbReference type="PANTHER" id="PTHR32325">
    <property type="entry name" value="BETA-ELIMINATING LYASE-LIKE PROTEIN-RELATED"/>
    <property type="match status" value="1"/>
</dbReference>
<reference evidence="6 7" key="1">
    <citation type="submission" date="2023-04" db="EMBL/GenBank/DDBJ databases">
        <title>Draft genome sequence of acteroides sedimenti strain YN3PY1.</title>
        <authorList>
            <person name="Yoshida N."/>
        </authorList>
    </citation>
    <scope>NUCLEOTIDE SEQUENCE [LARGE SCALE GENOMIC DNA]</scope>
    <source>
        <strain evidence="6 7">YN3PY1</strain>
    </source>
</reference>
<dbReference type="InterPro" id="IPR015421">
    <property type="entry name" value="PyrdxlP-dep_Trfase_major"/>
</dbReference>
<evidence type="ECO:0000313" key="7">
    <source>
        <dbReference type="Proteomes" id="UP001496674"/>
    </source>
</evidence>
<evidence type="ECO:0000256" key="2">
    <source>
        <dbReference type="ARBA" id="ARBA00009721"/>
    </source>
</evidence>
<keyword evidence="4" id="KW-0456">Lyase</keyword>
<dbReference type="EMBL" id="AP028055">
    <property type="protein sequence ID" value="BEG98033.1"/>
    <property type="molecule type" value="Genomic_DNA"/>
</dbReference>
<comment type="similarity">
    <text evidence="2">Belongs to the beta-eliminating lyase family.</text>
</comment>
<dbReference type="Pfam" id="PF01212">
    <property type="entry name" value="Beta_elim_lyase"/>
    <property type="match status" value="1"/>
</dbReference>
<evidence type="ECO:0000256" key="1">
    <source>
        <dbReference type="ARBA" id="ARBA00001933"/>
    </source>
</evidence>
<comment type="cofactor">
    <cofactor evidence="1">
        <name>pyridoxal 5'-phosphate</name>
        <dbReference type="ChEBI" id="CHEBI:597326"/>
    </cofactor>
</comment>
<evidence type="ECO:0000256" key="4">
    <source>
        <dbReference type="ARBA" id="ARBA00023239"/>
    </source>
</evidence>
<evidence type="ECO:0000313" key="6">
    <source>
        <dbReference type="EMBL" id="BEG98033.1"/>
    </source>
</evidence>
<proteinExistence type="inferred from homology"/>
<keyword evidence="7" id="KW-1185">Reference proteome</keyword>
<organism evidence="6 7">
    <name type="scientific">Bacteroides sedimenti</name>
    <dbReference type="NCBI Taxonomy" id="2136147"/>
    <lineage>
        <taxon>Bacteria</taxon>
        <taxon>Pseudomonadati</taxon>
        <taxon>Bacteroidota</taxon>
        <taxon>Bacteroidia</taxon>
        <taxon>Bacteroidales</taxon>
        <taxon>Bacteroidaceae</taxon>
        <taxon>Bacteroides</taxon>
    </lineage>
</organism>
<dbReference type="Proteomes" id="UP001496674">
    <property type="component" value="Chromosome"/>
</dbReference>
<dbReference type="CDD" id="cd00617">
    <property type="entry name" value="Tnase_like"/>
    <property type="match status" value="1"/>
</dbReference>
<dbReference type="PIRSF" id="PIRSF001386">
    <property type="entry name" value="Trpase"/>
    <property type="match status" value="1"/>
</dbReference>
<sequence length="458" mass="52019">MELPFAESWKIKMIEPIRKSTRQEREQWMKEAHYNVFQLSADRVYIDLLTDSGTGAMSDRQWAAMMVGDESYAGASSFYQMKDAVTRITGFEYVLPTHQGRGAENVLFSCLIKEGDICPGNSHFDTTKGHIEMRKAFAVDCTIDEAKNTQLEIPFKGNVDINKLEAVLKKDGDRVPFIIMTCTNNTSGGQPVSMRNLRETKALADKYGKKVIIDSARFAENAYFIKTREEGYADKSIKEICREMFSYAHCMTMSAKKDAIVNMGGFIATNVQEWYDAAKVKNIIFEGYITYGGMSGRDMNALAVGLDENTEFENLETRIKQVEYLGKKLDEYGIPYQRPTGGHAIFVDAPKVLTHVPKEQFPAQTLAVELYLEAGIRGCEIGYLLADRDPITRQNRFNGLDLLRLAIPRRVYTNNHMDVIAAALKNVFDRRESITKGMEIEWEAELMRHFTVKLKRAE</sequence>
<evidence type="ECO:0000256" key="3">
    <source>
        <dbReference type="ARBA" id="ARBA00022898"/>
    </source>
</evidence>
<dbReference type="RefSeq" id="WP_353332627.1">
    <property type="nucleotide sequence ID" value="NZ_AP028055.1"/>
</dbReference>
<dbReference type="PANTHER" id="PTHR32325:SF4">
    <property type="entry name" value="TRYPTOPHANASE"/>
    <property type="match status" value="1"/>
</dbReference>
<name>A0ABN6Z5U8_9BACE</name>
<dbReference type="Gene3D" id="3.90.1150.10">
    <property type="entry name" value="Aspartate Aminotransferase, domain 1"/>
    <property type="match status" value="1"/>
</dbReference>
<gene>
    <name evidence="6" type="primary">tnaA</name>
    <name evidence="6" type="ORF">BSYN_02980</name>
</gene>
<accession>A0ABN6Z5U8</accession>
<keyword evidence="3" id="KW-0663">Pyridoxal phosphate</keyword>
<dbReference type="InterPro" id="IPR001597">
    <property type="entry name" value="ArAA_b-elim_lyase/Thr_aldolase"/>
</dbReference>
<dbReference type="Gene3D" id="3.40.640.10">
    <property type="entry name" value="Type I PLP-dependent aspartate aminotransferase-like (Major domain)"/>
    <property type="match status" value="1"/>
</dbReference>